<evidence type="ECO:0000313" key="6">
    <source>
        <dbReference type="Proteomes" id="UP000614424"/>
    </source>
</evidence>
<dbReference type="SMART" id="SM00267">
    <property type="entry name" value="GGDEF"/>
    <property type="match status" value="1"/>
</dbReference>
<comment type="caution">
    <text evidence="5">The sequence shown here is derived from an EMBL/GenBank/DDBJ whole genome shotgun (WGS) entry which is preliminary data.</text>
</comment>
<dbReference type="AlphaFoldDB" id="A0A8J6TC01"/>
<comment type="catalytic activity">
    <reaction evidence="2">
        <text>2 GTP = 3',3'-c-di-GMP + 2 diphosphate</text>
        <dbReference type="Rhea" id="RHEA:24898"/>
        <dbReference type="ChEBI" id="CHEBI:33019"/>
        <dbReference type="ChEBI" id="CHEBI:37565"/>
        <dbReference type="ChEBI" id="CHEBI:58805"/>
        <dbReference type="EC" id="2.7.7.65"/>
    </reaction>
</comment>
<dbReference type="InterPro" id="IPR003018">
    <property type="entry name" value="GAF"/>
</dbReference>
<dbReference type="InterPro" id="IPR029787">
    <property type="entry name" value="Nucleotide_cyclase"/>
</dbReference>
<dbReference type="PROSITE" id="PS50887">
    <property type="entry name" value="GGDEF"/>
    <property type="match status" value="1"/>
</dbReference>
<gene>
    <name evidence="5" type="ORF">H8E41_06575</name>
</gene>
<dbReference type="SUPFAM" id="SSF55781">
    <property type="entry name" value="GAF domain-like"/>
    <property type="match status" value="2"/>
</dbReference>
<evidence type="ECO:0000259" key="4">
    <source>
        <dbReference type="PROSITE" id="PS50887"/>
    </source>
</evidence>
<dbReference type="Pfam" id="PF13185">
    <property type="entry name" value="GAF_2"/>
    <property type="match status" value="1"/>
</dbReference>
<dbReference type="CDD" id="cd01949">
    <property type="entry name" value="GGDEF"/>
    <property type="match status" value="1"/>
</dbReference>
<dbReference type="Proteomes" id="UP000614424">
    <property type="component" value="Unassembled WGS sequence"/>
</dbReference>
<dbReference type="Pfam" id="PF00990">
    <property type="entry name" value="GGDEF"/>
    <property type="match status" value="1"/>
</dbReference>
<sequence>MTSVNLTFLSIIIVTLVAGISWFLIRSFTKKRVSHRSLSTRTEKLPKSKPVTTQKTIREPLADSILSDIDTYSSNKNSFQEDIDSSCTLLLQIICQALSLTSAALLKADPAVKKVYLHTISTEKKDILDDCASRGIGIFSVLFQGHKDVKVCPVSQQVANIPYYTSNKGIGSLLATRIPDHTKTKTSNTPFWILSIDRSSDKEWTEDEQEFIRLAAGKISREIYIGNQLLQAARYTNVVSRLYKGIKRLNSVLELKETFDIAIDSVKELVDADFVAISLLQDTEHTIVRADGYQAEELEGCKYLHNDGLVGQAIHCNHWMPPTETYPDPAPVFSRNKLIPGFKSLLIVPLSQQGDKAIGALTIASQKTGIFSRDQRHIMELIAGQIAAKIELAQAHEKIYQMALTDGLTGLNNHRTFQLGLDNMIIRSRRQSSSLCLILCDIDHFKKINDSYGHPFGDKVLKKVAEILKLSIRQVDLAARYGGEEFALILEASDEEGGRIQAERVRTTIEELSFSSKGKKITITMSFGLASYPVDADNKAELIDRADQALYSAKESGRNRTVSWSELHK</sequence>
<dbReference type="SMART" id="SM00065">
    <property type="entry name" value="GAF"/>
    <property type="match status" value="1"/>
</dbReference>
<dbReference type="InterPro" id="IPR000160">
    <property type="entry name" value="GGDEF_dom"/>
</dbReference>
<dbReference type="SUPFAM" id="SSF55073">
    <property type="entry name" value="Nucleotide cyclase"/>
    <property type="match status" value="1"/>
</dbReference>
<dbReference type="EC" id="2.7.7.65" evidence="1"/>
<dbReference type="Gene3D" id="3.30.70.270">
    <property type="match status" value="1"/>
</dbReference>
<keyword evidence="3" id="KW-1133">Transmembrane helix</keyword>
<keyword evidence="3" id="KW-0812">Transmembrane</keyword>
<dbReference type="InterPro" id="IPR050469">
    <property type="entry name" value="Diguanylate_Cyclase"/>
</dbReference>
<dbReference type="FunFam" id="3.30.70.270:FF:000001">
    <property type="entry name" value="Diguanylate cyclase domain protein"/>
    <property type="match status" value="1"/>
</dbReference>
<dbReference type="PANTHER" id="PTHR45138">
    <property type="entry name" value="REGULATORY COMPONENTS OF SENSORY TRANSDUCTION SYSTEM"/>
    <property type="match status" value="1"/>
</dbReference>
<dbReference type="EMBL" id="JACNJZ010000093">
    <property type="protein sequence ID" value="MBC8317554.1"/>
    <property type="molecule type" value="Genomic_DNA"/>
</dbReference>
<name>A0A8J6TC01_9BACT</name>
<evidence type="ECO:0000256" key="3">
    <source>
        <dbReference type="SAM" id="Phobius"/>
    </source>
</evidence>
<dbReference type="InterPro" id="IPR029016">
    <property type="entry name" value="GAF-like_dom_sf"/>
</dbReference>
<feature type="domain" description="GGDEF" evidence="4">
    <location>
        <begin position="433"/>
        <end position="566"/>
    </location>
</feature>
<reference evidence="5 6" key="1">
    <citation type="submission" date="2020-08" db="EMBL/GenBank/DDBJ databases">
        <title>Bridging the membrane lipid divide: bacteria of the FCB group superphylum have the potential to synthesize archaeal ether lipids.</title>
        <authorList>
            <person name="Villanueva L."/>
            <person name="Von Meijenfeldt F.A.B."/>
            <person name="Westbye A.B."/>
            <person name="Yadav S."/>
            <person name="Hopmans E.C."/>
            <person name="Dutilh B.E."/>
            <person name="Sinninghe Damste J.S."/>
        </authorList>
    </citation>
    <scope>NUCLEOTIDE SEQUENCE [LARGE SCALE GENOMIC DNA]</scope>
    <source>
        <strain evidence="5">NIOZ-UU47</strain>
    </source>
</reference>
<keyword evidence="3" id="KW-0472">Membrane</keyword>
<proteinExistence type="predicted"/>
<protein>
    <recommendedName>
        <fullName evidence="1">diguanylate cyclase</fullName>
        <ecNumber evidence="1">2.7.7.65</ecNumber>
    </recommendedName>
</protein>
<evidence type="ECO:0000313" key="5">
    <source>
        <dbReference type="EMBL" id="MBC8317554.1"/>
    </source>
</evidence>
<evidence type="ECO:0000256" key="2">
    <source>
        <dbReference type="ARBA" id="ARBA00034247"/>
    </source>
</evidence>
<dbReference type="Gene3D" id="3.30.450.40">
    <property type="match status" value="1"/>
</dbReference>
<dbReference type="NCBIfam" id="TIGR00254">
    <property type="entry name" value="GGDEF"/>
    <property type="match status" value="1"/>
</dbReference>
<feature type="transmembrane region" description="Helical" evidence="3">
    <location>
        <begin position="6"/>
        <end position="25"/>
    </location>
</feature>
<dbReference type="PANTHER" id="PTHR45138:SF9">
    <property type="entry name" value="DIGUANYLATE CYCLASE DGCM-RELATED"/>
    <property type="match status" value="1"/>
</dbReference>
<dbReference type="InterPro" id="IPR043128">
    <property type="entry name" value="Rev_trsase/Diguanyl_cyclase"/>
</dbReference>
<dbReference type="GO" id="GO:0052621">
    <property type="term" value="F:diguanylate cyclase activity"/>
    <property type="evidence" value="ECO:0007669"/>
    <property type="project" value="UniProtKB-EC"/>
</dbReference>
<accession>A0A8J6TC01</accession>
<organism evidence="5 6">
    <name type="scientific">Candidatus Desulfobia pelagia</name>
    <dbReference type="NCBI Taxonomy" id="2841692"/>
    <lineage>
        <taxon>Bacteria</taxon>
        <taxon>Pseudomonadati</taxon>
        <taxon>Thermodesulfobacteriota</taxon>
        <taxon>Desulfobulbia</taxon>
        <taxon>Desulfobulbales</taxon>
        <taxon>Desulfobulbaceae</taxon>
        <taxon>Candidatus Desulfobia</taxon>
    </lineage>
</organism>
<evidence type="ECO:0000256" key="1">
    <source>
        <dbReference type="ARBA" id="ARBA00012528"/>
    </source>
</evidence>